<dbReference type="Gene3D" id="3.30.500.10">
    <property type="entry name" value="MHC class I-like antigen recognition-like"/>
    <property type="match status" value="1"/>
</dbReference>
<dbReference type="SMART" id="SM00407">
    <property type="entry name" value="IGc1"/>
    <property type="match status" value="1"/>
</dbReference>
<dbReference type="SUPFAM" id="SSF54452">
    <property type="entry name" value="MHC antigen-recognition domain"/>
    <property type="match status" value="1"/>
</dbReference>
<comment type="similarity">
    <text evidence="10">Belongs to the MHC class I family.</text>
</comment>
<evidence type="ECO:0000256" key="9">
    <source>
        <dbReference type="ARBA" id="ARBA00023180"/>
    </source>
</evidence>
<dbReference type="PRINTS" id="PR01638">
    <property type="entry name" value="MHCCLASSI"/>
</dbReference>
<sequence>MGLCGMLGLLLCAVCGAAGELHSMRYIETAMTDPGPGLPWFYEVGYVDGEIFVHYDSTTRREVPRTEWMKAPGAVDPEYWDRNTQRALSNEQNSRVSLVNAARRHNQSGGSHTWQRMLGCDILEDGTTRGYDQVAYNGRDFIAFDKDTMMFTAAVPEAVPTKRAWEEPGYAERRKHYLEQTCVQWLRRYVEHGKAELGRTGEGGAAVSVWGKKADGILTLSCHAHGFYPQPIAVSWMKDSMVLGQDTHSGGIVPNSDGTYHTWITIDALPGDADKYQCRVEHASLPQPGLYSWERPQSYVLPIVVGVVVALVAIMAGIGFIIYRRHAGKKEKGYNTAPSQDGGSSSSCTGVVWGWVL</sequence>
<dbReference type="InterPro" id="IPR003006">
    <property type="entry name" value="Ig/MHC_CS"/>
</dbReference>
<evidence type="ECO:0000256" key="11">
    <source>
        <dbReference type="SAM" id="Phobius"/>
    </source>
</evidence>
<dbReference type="GO" id="GO:0005615">
    <property type="term" value="C:extracellular space"/>
    <property type="evidence" value="ECO:0007669"/>
    <property type="project" value="TreeGrafter"/>
</dbReference>
<keyword evidence="9" id="KW-0325">Glycoprotein</keyword>
<dbReference type="InterPro" id="IPR036179">
    <property type="entry name" value="Ig-like_dom_sf"/>
</dbReference>
<keyword evidence="15" id="KW-1185">Reference proteome</keyword>
<accession>A0A8C2TZR2</accession>
<evidence type="ECO:0000256" key="7">
    <source>
        <dbReference type="ARBA" id="ARBA00023136"/>
    </source>
</evidence>
<organism evidence="14 15">
    <name type="scientific">Coturnix japonica</name>
    <name type="common">Japanese quail</name>
    <name type="synonym">Coturnix coturnix japonica</name>
    <dbReference type="NCBI Taxonomy" id="93934"/>
    <lineage>
        <taxon>Eukaryota</taxon>
        <taxon>Metazoa</taxon>
        <taxon>Chordata</taxon>
        <taxon>Craniata</taxon>
        <taxon>Vertebrata</taxon>
        <taxon>Euteleostomi</taxon>
        <taxon>Archelosauria</taxon>
        <taxon>Archosauria</taxon>
        <taxon>Dinosauria</taxon>
        <taxon>Saurischia</taxon>
        <taxon>Theropoda</taxon>
        <taxon>Coelurosauria</taxon>
        <taxon>Aves</taxon>
        <taxon>Neognathae</taxon>
        <taxon>Galloanserae</taxon>
        <taxon>Galliformes</taxon>
        <taxon>Phasianidae</taxon>
        <taxon>Perdicinae</taxon>
        <taxon>Coturnix</taxon>
    </lineage>
</organism>
<keyword evidence="5" id="KW-0391">Immunity</keyword>
<evidence type="ECO:0000313" key="14">
    <source>
        <dbReference type="Ensembl" id="ENSCJPP00005019348.1"/>
    </source>
</evidence>
<keyword evidence="6 11" id="KW-1133">Transmembrane helix</keyword>
<feature type="domain" description="Ig-like" evidence="13">
    <location>
        <begin position="211"/>
        <end position="284"/>
    </location>
</feature>
<keyword evidence="3 11" id="KW-0812">Transmembrane</keyword>
<dbReference type="Gene3D" id="2.60.40.10">
    <property type="entry name" value="Immunoglobulins"/>
    <property type="match status" value="1"/>
</dbReference>
<name>A0A8C2TZR2_COTJA</name>
<keyword evidence="4 12" id="KW-0732">Signal</keyword>
<dbReference type="InterPro" id="IPR013783">
    <property type="entry name" value="Ig-like_fold"/>
</dbReference>
<dbReference type="InterPro" id="IPR037055">
    <property type="entry name" value="MHC_I-like_Ag-recog_sf"/>
</dbReference>
<feature type="transmembrane region" description="Helical" evidence="11">
    <location>
        <begin position="299"/>
        <end position="323"/>
    </location>
</feature>
<dbReference type="Ensembl" id="ENSCJPT00005026820.1">
    <property type="protein sequence ID" value="ENSCJPP00005019348.1"/>
    <property type="gene ID" value="ENSCJPG00005015701.1"/>
</dbReference>
<dbReference type="InterPro" id="IPR001039">
    <property type="entry name" value="MHC_I_a_a1/a2"/>
</dbReference>
<dbReference type="InterPro" id="IPR007110">
    <property type="entry name" value="Ig-like_dom"/>
</dbReference>
<dbReference type="PROSITE" id="PS50835">
    <property type="entry name" value="IG_LIKE"/>
    <property type="match status" value="1"/>
</dbReference>
<evidence type="ECO:0000256" key="12">
    <source>
        <dbReference type="SAM" id="SignalP"/>
    </source>
</evidence>
<feature type="signal peptide" evidence="12">
    <location>
        <begin position="1"/>
        <end position="19"/>
    </location>
</feature>
<dbReference type="GO" id="GO:0009897">
    <property type="term" value="C:external side of plasma membrane"/>
    <property type="evidence" value="ECO:0007669"/>
    <property type="project" value="TreeGrafter"/>
</dbReference>
<evidence type="ECO:0000256" key="5">
    <source>
        <dbReference type="ARBA" id="ARBA00022859"/>
    </source>
</evidence>
<dbReference type="Proteomes" id="UP000694412">
    <property type="component" value="Chromosome 16"/>
</dbReference>
<dbReference type="Pfam" id="PF00129">
    <property type="entry name" value="MHC_I"/>
    <property type="match status" value="1"/>
</dbReference>
<reference evidence="14" key="3">
    <citation type="submission" date="2025-09" db="UniProtKB">
        <authorList>
            <consortium name="Ensembl"/>
        </authorList>
    </citation>
    <scope>IDENTIFICATION</scope>
</reference>
<evidence type="ECO:0000313" key="15">
    <source>
        <dbReference type="Proteomes" id="UP000694412"/>
    </source>
</evidence>
<dbReference type="GO" id="GO:0002474">
    <property type="term" value="P:antigen processing and presentation of peptide antigen via MHC class I"/>
    <property type="evidence" value="ECO:0007669"/>
    <property type="project" value="UniProtKB-KW"/>
</dbReference>
<dbReference type="InterPro" id="IPR003597">
    <property type="entry name" value="Ig_C1-set"/>
</dbReference>
<dbReference type="InterPro" id="IPR050208">
    <property type="entry name" value="MHC_class-I_related"/>
</dbReference>
<feature type="chain" id="PRO_5034892326" evidence="12">
    <location>
        <begin position="20"/>
        <end position="357"/>
    </location>
</feature>
<evidence type="ECO:0000256" key="6">
    <source>
        <dbReference type="ARBA" id="ARBA00022989"/>
    </source>
</evidence>
<dbReference type="GO" id="GO:0006955">
    <property type="term" value="P:immune response"/>
    <property type="evidence" value="ECO:0007669"/>
    <property type="project" value="TreeGrafter"/>
</dbReference>
<keyword evidence="7 11" id="KW-0472">Membrane</keyword>
<evidence type="ECO:0000256" key="2">
    <source>
        <dbReference type="ARBA" id="ARBA00022451"/>
    </source>
</evidence>
<dbReference type="InterPro" id="IPR011162">
    <property type="entry name" value="MHC_I/II-like_Ag-recog"/>
</dbReference>
<proteinExistence type="inferred from homology"/>
<dbReference type="InterPro" id="IPR011161">
    <property type="entry name" value="MHC_I-like_Ag-recog"/>
</dbReference>
<dbReference type="GO" id="GO:0042612">
    <property type="term" value="C:MHC class I protein complex"/>
    <property type="evidence" value="ECO:0007669"/>
    <property type="project" value="UniProtKB-KW"/>
</dbReference>
<keyword evidence="2" id="KW-0490">MHC I</keyword>
<dbReference type="FunFam" id="2.60.40.10:FF:000204">
    <property type="entry name" value="Major histocompatibility complex, class I-related protein"/>
    <property type="match status" value="1"/>
</dbReference>
<protein>
    <submittedName>
        <fullName evidence="14">Class I histocompatibility antigen, F10 alpha chain-like</fullName>
    </submittedName>
</protein>
<evidence type="ECO:0000259" key="13">
    <source>
        <dbReference type="PROSITE" id="PS50835"/>
    </source>
</evidence>
<dbReference type="PROSITE" id="PS00290">
    <property type="entry name" value="IG_MHC"/>
    <property type="match status" value="1"/>
</dbReference>
<dbReference type="PANTHER" id="PTHR16675">
    <property type="entry name" value="MHC CLASS I-RELATED"/>
    <property type="match status" value="1"/>
</dbReference>
<evidence type="ECO:0000256" key="1">
    <source>
        <dbReference type="ARBA" id="ARBA00004479"/>
    </source>
</evidence>
<evidence type="ECO:0000256" key="3">
    <source>
        <dbReference type="ARBA" id="ARBA00022692"/>
    </source>
</evidence>
<dbReference type="SUPFAM" id="SSF48726">
    <property type="entry name" value="Immunoglobulin"/>
    <property type="match status" value="1"/>
</dbReference>
<dbReference type="GeneTree" id="ENSGT01120000271828"/>
<dbReference type="Pfam" id="PF07654">
    <property type="entry name" value="C1-set"/>
    <property type="match status" value="1"/>
</dbReference>
<dbReference type="AlphaFoldDB" id="A0A8C2TZR2"/>
<dbReference type="PANTHER" id="PTHR16675:SF242">
    <property type="entry name" value="MAJOR HISTOCOMPATIBILITY COMPLEX CLASS I-RELATED GENE PROTEIN"/>
    <property type="match status" value="1"/>
</dbReference>
<reference evidence="14" key="1">
    <citation type="submission" date="2015-11" db="EMBL/GenBank/DDBJ databases">
        <authorList>
            <consortium name="International Coturnix japonica Genome Analysis Consortium"/>
            <person name="Warren W."/>
            <person name="Burt D.W."/>
            <person name="Antin P.B."/>
            <person name="Lanford R."/>
            <person name="Gros J."/>
            <person name="Wilson R.K."/>
        </authorList>
    </citation>
    <scope>NUCLEOTIDE SEQUENCE [LARGE SCALE GENOMIC DNA]</scope>
</reference>
<keyword evidence="8" id="KW-1015">Disulfide bond</keyword>
<evidence type="ECO:0000256" key="8">
    <source>
        <dbReference type="ARBA" id="ARBA00023157"/>
    </source>
</evidence>
<dbReference type="FunFam" id="3.30.500.10:FF:000001">
    <property type="entry name" value="H-2 class I histocompatibility antigen, alpha chain"/>
    <property type="match status" value="1"/>
</dbReference>
<comment type="subcellular location">
    <subcellularLocation>
        <location evidence="1">Membrane</location>
        <topology evidence="1">Single-pass type I membrane protein</topology>
    </subcellularLocation>
</comment>
<reference evidence="14" key="2">
    <citation type="submission" date="2025-08" db="UniProtKB">
        <authorList>
            <consortium name="Ensembl"/>
        </authorList>
    </citation>
    <scope>IDENTIFICATION</scope>
</reference>
<evidence type="ECO:0000256" key="10">
    <source>
        <dbReference type="RuleBase" id="RU004439"/>
    </source>
</evidence>
<evidence type="ECO:0000256" key="4">
    <source>
        <dbReference type="ARBA" id="ARBA00022729"/>
    </source>
</evidence>